<protein>
    <submittedName>
        <fullName evidence="1">Uncharacterized protein</fullName>
    </submittedName>
</protein>
<reference evidence="1" key="1">
    <citation type="submission" date="2014-11" db="EMBL/GenBank/DDBJ databases">
        <authorList>
            <person name="Amaro Gonzalez C."/>
        </authorList>
    </citation>
    <scope>NUCLEOTIDE SEQUENCE</scope>
</reference>
<sequence length="38" mass="4295">MTSHPPFPIETHHPALPCRSCHAIVFNLNPKFQLAKTL</sequence>
<organism evidence="1">
    <name type="scientific">Anguilla anguilla</name>
    <name type="common">European freshwater eel</name>
    <name type="synonym">Muraena anguilla</name>
    <dbReference type="NCBI Taxonomy" id="7936"/>
    <lineage>
        <taxon>Eukaryota</taxon>
        <taxon>Metazoa</taxon>
        <taxon>Chordata</taxon>
        <taxon>Craniata</taxon>
        <taxon>Vertebrata</taxon>
        <taxon>Euteleostomi</taxon>
        <taxon>Actinopterygii</taxon>
        <taxon>Neopterygii</taxon>
        <taxon>Teleostei</taxon>
        <taxon>Anguilliformes</taxon>
        <taxon>Anguillidae</taxon>
        <taxon>Anguilla</taxon>
    </lineage>
</organism>
<evidence type="ECO:0000313" key="1">
    <source>
        <dbReference type="EMBL" id="JAH66320.1"/>
    </source>
</evidence>
<dbReference type="EMBL" id="GBXM01042257">
    <property type="protein sequence ID" value="JAH66320.1"/>
    <property type="molecule type" value="Transcribed_RNA"/>
</dbReference>
<accession>A0A0E9UM65</accession>
<reference evidence="1" key="2">
    <citation type="journal article" date="2015" name="Fish Shellfish Immunol.">
        <title>Early steps in the European eel (Anguilla anguilla)-Vibrio vulnificus interaction in the gills: Role of the RtxA13 toxin.</title>
        <authorList>
            <person name="Callol A."/>
            <person name="Pajuelo D."/>
            <person name="Ebbesson L."/>
            <person name="Teles M."/>
            <person name="MacKenzie S."/>
            <person name="Amaro C."/>
        </authorList>
    </citation>
    <scope>NUCLEOTIDE SEQUENCE</scope>
</reference>
<name>A0A0E9UM65_ANGAN</name>
<proteinExistence type="predicted"/>
<dbReference type="AlphaFoldDB" id="A0A0E9UM65"/>